<dbReference type="Proteomes" id="UP000051751">
    <property type="component" value="Unassembled WGS sequence"/>
</dbReference>
<sequence>MMKYSNKDWEWYQKMVAKGGPHTFSEKVAYRAIQDKLGLSTQPAAFHRIKQPGKPAIYYQITRIKK</sequence>
<evidence type="ECO:0000313" key="2">
    <source>
        <dbReference type="EMBL" id="KRN32642.1"/>
    </source>
</evidence>
<reference evidence="3 4" key="1">
    <citation type="journal article" date="2015" name="Genome Announc.">
        <title>Expanding the biotechnology potential of lactobacilli through comparative genomics of 213 strains and associated genera.</title>
        <authorList>
            <person name="Sun Z."/>
            <person name="Harris H.M."/>
            <person name="McCann A."/>
            <person name="Guo C."/>
            <person name="Argimon S."/>
            <person name="Zhang W."/>
            <person name="Yang X."/>
            <person name="Jeffery I.B."/>
            <person name="Cooney J.C."/>
            <person name="Kagawa T.F."/>
            <person name="Liu W."/>
            <person name="Song Y."/>
            <person name="Salvetti E."/>
            <person name="Wrobel A."/>
            <person name="Rasinkangas P."/>
            <person name="Parkhill J."/>
            <person name="Rea M.C."/>
            <person name="O'Sullivan O."/>
            <person name="Ritari J."/>
            <person name="Douillard F.P."/>
            <person name="Paul Ross R."/>
            <person name="Yang R."/>
            <person name="Briner A.E."/>
            <person name="Felis G.E."/>
            <person name="de Vos W.M."/>
            <person name="Barrangou R."/>
            <person name="Klaenhammer T.R."/>
            <person name="Caufield P.W."/>
            <person name="Cui Y."/>
            <person name="Zhang H."/>
            <person name="O'Toole P.W."/>
        </authorList>
    </citation>
    <scope>NUCLEOTIDE SEQUENCE [LARGE SCALE GENOMIC DNA]</scope>
    <source>
        <strain evidence="1 4">ATCC BAA-66</strain>
        <strain evidence="2 3">DSM 13344</strain>
    </source>
</reference>
<dbReference type="STRING" id="81857.IV38_GL001159"/>
<name>A0A0R2FWG6_9LACO</name>
<dbReference type="PATRIC" id="fig|81857.3.peg.1165"/>
<comment type="caution">
    <text evidence="2">The sequence shown here is derived from an EMBL/GenBank/DDBJ whole genome shotgun (WGS) entry which is preliminary data.</text>
</comment>
<evidence type="ECO:0000313" key="1">
    <source>
        <dbReference type="EMBL" id="KRN28948.1"/>
    </source>
</evidence>
<proteinExistence type="predicted"/>
<dbReference type="AlphaFoldDB" id="A0A0R2FWG6"/>
<protein>
    <submittedName>
        <fullName evidence="2">Uncharacterized protein</fullName>
    </submittedName>
</protein>
<accession>A0A0R2FWG6</accession>
<keyword evidence="3" id="KW-1185">Reference proteome</keyword>
<dbReference type="EMBL" id="JQAT01000002">
    <property type="protein sequence ID" value="KRN28948.1"/>
    <property type="molecule type" value="Genomic_DNA"/>
</dbReference>
<gene>
    <name evidence="1" type="ORF">IV38_GL001159</name>
    <name evidence="2" type="ORF">IV40_GL000694</name>
</gene>
<evidence type="ECO:0000313" key="4">
    <source>
        <dbReference type="Proteomes" id="UP000051751"/>
    </source>
</evidence>
<evidence type="ECO:0000313" key="3">
    <source>
        <dbReference type="Proteomes" id="UP000051645"/>
    </source>
</evidence>
<organism evidence="2 3">
    <name type="scientific">Lactobacillus selangorensis</name>
    <dbReference type="NCBI Taxonomy" id="81857"/>
    <lineage>
        <taxon>Bacteria</taxon>
        <taxon>Bacillati</taxon>
        <taxon>Bacillota</taxon>
        <taxon>Bacilli</taxon>
        <taxon>Lactobacillales</taxon>
        <taxon>Lactobacillaceae</taxon>
        <taxon>Lactobacillus</taxon>
    </lineage>
</organism>
<dbReference type="Proteomes" id="UP000051645">
    <property type="component" value="Unassembled WGS sequence"/>
</dbReference>
<dbReference type="EMBL" id="JQAZ01000002">
    <property type="protein sequence ID" value="KRN32642.1"/>
    <property type="molecule type" value="Genomic_DNA"/>
</dbReference>